<sequence length="1096" mass="117501">MSSFTENVLSSDHKYVPAVDSITHDSSASTSEFFKLYRSVPENGGASPSSPPNTAISESQNVNVQQKFQSDNNTVGNFEKYIDSEGGLKSIASESSFSSVPYDTFGGNLGNSFISWKKSDFQSRSRLSVGDQVSGSQFVGLHPEVLDFSNAGSASDFYVQPRLPINNCDLENSAEVNLPKECQGSSWCPASWGEQNLGSTENKTGLDWDKSLQDLPSGVDSLFPHSEFEYTWRCRTESSRDDLSPHGRDPGSSRSDQGIVGGSTSHAQQDHQIPQKRRGRKFSATDSSPVDVPVEAKARDESSGINLAPGHGLSADDFDATTRLANEVAQMGFVANSSLQSLPTSDAAVLNQGLSATEKSRSLVQQTQPHIWPSSSMPQEDPSYRVVDPFIFNQKNNLYHSHPATSDQFTQHDTFMAFRSKTAGFSKAQGSFGYENDVLDPGQQLASDGCTGGGGLNDDQLWYYEDPQGRIQGEFSSTQMFSWLLAGRYFTSSLRIRRKCDDTFSTLHDYVQLFGHVPFTGATRIPPIRGGITPQVLLLVRMQGQQATAGLPFICVDQQQQQHKQSRPFAGDGNCVMDVPGAFGKNGLVCSNAAAVSQALLLKQFTEAITSNPGAAAMNFTSPLFSLLSEWIAKTRLDPSLTQGMNNSDFGSPGMCGPWPPQQQPQQIPAQHPMGDVFSVPDQAGGDLLCGVPQVPEATHLVMTSAASVPCDGSRSPKADRHNQTGGKNTEEALKHETVSQTKSKDSSNIAMSNNSPRQHLPLSSKPDPESSAGRQPPRAVSQSGCSSCSASSAGGGGGTWSTESLQFSSSSTGGRRLTSTPEQPQPAAPVRPVKNCWAEKSATVVAGARAGSKASSTNKTGKQSSSSPSTISSSNGGSGGKSAANGSSTAPSPIELTTQGPLDTESGKKKTKSCKQQQSSAQNGVKKSGTTATTSSKKTKSGASDNSALTEELTSLIRWVRSALVGIEPKEKFDIPTFVELLTTIDAPYEVESMIIAYLGNSSGSEQFVREFLDRRHTCWQLHRKQVEEMHNSSRSKKNHNSHQSASAPSSSEGGVCLTKAYSEPSDTQADSAWQQIKPKNCSNRRSKKGGKHRS</sequence>
<dbReference type="SMART" id="SM00444">
    <property type="entry name" value="GYF"/>
    <property type="match status" value="1"/>
</dbReference>
<feature type="compositionally biased region" description="Polar residues" evidence="1">
    <location>
        <begin position="252"/>
        <end position="272"/>
    </location>
</feature>
<feature type="compositionally biased region" description="Polar residues" evidence="1">
    <location>
        <begin position="747"/>
        <end position="758"/>
    </location>
</feature>
<dbReference type="Pfam" id="PF02213">
    <property type="entry name" value="GYF"/>
    <property type="match status" value="1"/>
</dbReference>
<dbReference type="AlphaFoldDB" id="A0A5K3EFE1"/>
<proteinExistence type="predicted"/>
<protein>
    <submittedName>
        <fullName evidence="3">GYF domain-containing protein</fullName>
    </submittedName>
</protein>
<name>A0A5K3EFE1_MESCO</name>
<evidence type="ECO:0000259" key="2">
    <source>
        <dbReference type="PROSITE" id="PS50829"/>
    </source>
</evidence>
<dbReference type="InterPro" id="IPR003169">
    <property type="entry name" value="GYF"/>
</dbReference>
<feature type="domain" description="GYF" evidence="2">
    <location>
        <begin position="459"/>
        <end position="508"/>
    </location>
</feature>
<feature type="compositionally biased region" description="Low complexity" evidence="1">
    <location>
        <begin position="859"/>
        <end position="891"/>
    </location>
</feature>
<feature type="compositionally biased region" description="Polar residues" evidence="1">
    <location>
        <begin position="46"/>
        <end position="62"/>
    </location>
</feature>
<feature type="compositionally biased region" description="Basic and acidic residues" evidence="1">
    <location>
        <begin position="236"/>
        <end position="251"/>
    </location>
</feature>
<reference evidence="3" key="1">
    <citation type="submission" date="2019-11" db="UniProtKB">
        <authorList>
            <consortium name="WormBaseParasite"/>
        </authorList>
    </citation>
    <scope>IDENTIFICATION</scope>
</reference>
<organism evidence="3">
    <name type="scientific">Mesocestoides corti</name>
    <name type="common">Flatworm</name>
    <dbReference type="NCBI Taxonomy" id="53468"/>
    <lineage>
        <taxon>Eukaryota</taxon>
        <taxon>Metazoa</taxon>
        <taxon>Spiralia</taxon>
        <taxon>Lophotrochozoa</taxon>
        <taxon>Platyhelminthes</taxon>
        <taxon>Cestoda</taxon>
        <taxon>Eucestoda</taxon>
        <taxon>Cyclophyllidea</taxon>
        <taxon>Mesocestoididae</taxon>
        <taxon>Mesocestoides</taxon>
    </lineage>
</organism>
<feature type="region of interest" description="Disordered" evidence="1">
    <location>
        <begin position="40"/>
        <end position="62"/>
    </location>
</feature>
<evidence type="ECO:0000256" key="1">
    <source>
        <dbReference type="SAM" id="MobiDB-lite"/>
    </source>
</evidence>
<feature type="compositionally biased region" description="Low complexity" evidence="1">
    <location>
        <begin position="801"/>
        <end position="821"/>
    </location>
</feature>
<dbReference type="InterPro" id="IPR035445">
    <property type="entry name" value="GYF-like_dom_sf"/>
</dbReference>
<feature type="compositionally biased region" description="Polar residues" evidence="1">
    <location>
        <begin position="1066"/>
        <end position="1076"/>
    </location>
</feature>
<dbReference type="SUPFAM" id="SSF55277">
    <property type="entry name" value="GYF domain"/>
    <property type="match status" value="1"/>
</dbReference>
<feature type="region of interest" description="Disordered" evidence="1">
    <location>
        <begin position="707"/>
        <end position="835"/>
    </location>
</feature>
<dbReference type="Gene3D" id="3.30.1490.40">
    <property type="match status" value="1"/>
</dbReference>
<feature type="region of interest" description="Disordered" evidence="1">
    <location>
        <begin position="848"/>
        <end position="949"/>
    </location>
</feature>
<accession>A0A5K3EFE1</accession>
<feature type="region of interest" description="Disordered" evidence="1">
    <location>
        <begin position="1028"/>
        <end position="1096"/>
    </location>
</feature>
<feature type="compositionally biased region" description="Basic and acidic residues" evidence="1">
    <location>
        <begin position="715"/>
        <end position="746"/>
    </location>
</feature>
<feature type="region of interest" description="Disordered" evidence="1">
    <location>
        <begin position="236"/>
        <end position="310"/>
    </location>
</feature>
<feature type="compositionally biased region" description="Low complexity" evidence="1">
    <location>
        <begin position="915"/>
        <end position="945"/>
    </location>
</feature>
<feature type="compositionally biased region" description="Low complexity" evidence="1">
    <location>
        <begin position="784"/>
        <end position="793"/>
    </location>
</feature>
<feature type="compositionally biased region" description="Low complexity" evidence="1">
    <location>
        <begin position="1043"/>
        <end position="1053"/>
    </location>
</feature>
<dbReference type="WBParaSite" id="MCU_000112-RB">
    <property type="protein sequence ID" value="MCU_000112-RB"/>
    <property type="gene ID" value="MCU_000112"/>
</dbReference>
<dbReference type="PROSITE" id="PS50829">
    <property type="entry name" value="GYF"/>
    <property type="match status" value="1"/>
</dbReference>
<evidence type="ECO:0000313" key="3">
    <source>
        <dbReference type="WBParaSite" id="MCU_000112-RB"/>
    </source>
</evidence>
<feature type="compositionally biased region" description="Basic residues" evidence="1">
    <location>
        <begin position="1084"/>
        <end position="1096"/>
    </location>
</feature>